<dbReference type="OrthoDB" id="10322526at2759"/>
<keyword evidence="2" id="KW-1185">Reference proteome</keyword>
<reference evidence="1 2" key="1">
    <citation type="journal article" date="2011" name="Science">
        <title>The ecoresponsive genome of Daphnia pulex.</title>
        <authorList>
            <person name="Colbourne J.K."/>
            <person name="Pfrender M.E."/>
            <person name="Gilbert D."/>
            <person name="Thomas W.K."/>
            <person name="Tucker A."/>
            <person name="Oakley T.H."/>
            <person name="Tokishita S."/>
            <person name="Aerts A."/>
            <person name="Arnold G.J."/>
            <person name="Basu M.K."/>
            <person name="Bauer D.J."/>
            <person name="Caceres C.E."/>
            <person name="Carmel L."/>
            <person name="Casola C."/>
            <person name="Choi J.H."/>
            <person name="Detter J.C."/>
            <person name="Dong Q."/>
            <person name="Dusheyko S."/>
            <person name="Eads B.D."/>
            <person name="Frohlich T."/>
            <person name="Geiler-Samerotte K.A."/>
            <person name="Gerlach D."/>
            <person name="Hatcher P."/>
            <person name="Jogdeo S."/>
            <person name="Krijgsveld J."/>
            <person name="Kriventseva E.V."/>
            <person name="Kultz D."/>
            <person name="Laforsch C."/>
            <person name="Lindquist E."/>
            <person name="Lopez J."/>
            <person name="Manak J.R."/>
            <person name="Muller J."/>
            <person name="Pangilinan J."/>
            <person name="Patwardhan R.P."/>
            <person name="Pitluck S."/>
            <person name="Pritham E.J."/>
            <person name="Rechtsteiner A."/>
            <person name="Rho M."/>
            <person name="Rogozin I.B."/>
            <person name="Sakarya O."/>
            <person name="Salamov A."/>
            <person name="Schaack S."/>
            <person name="Shapiro H."/>
            <person name="Shiga Y."/>
            <person name="Skalitzky C."/>
            <person name="Smith Z."/>
            <person name="Souvorov A."/>
            <person name="Sung W."/>
            <person name="Tang Z."/>
            <person name="Tsuchiya D."/>
            <person name="Tu H."/>
            <person name="Vos H."/>
            <person name="Wang M."/>
            <person name="Wolf Y.I."/>
            <person name="Yamagata H."/>
            <person name="Yamada T."/>
            <person name="Ye Y."/>
            <person name="Shaw J.R."/>
            <person name="Andrews J."/>
            <person name="Crease T.J."/>
            <person name="Tang H."/>
            <person name="Lucas S.M."/>
            <person name="Robertson H.M."/>
            <person name="Bork P."/>
            <person name="Koonin E.V."/>
            <person name="Zdobnov E.M."/>
            <person name="Grigoriev I.V."/>
            <person name="Lynch M."/>
            <person name="Boore J.L."/>
        </authorList>
    </citation>
    <scope>NUCLEOTIDE SEQUENCE [LARGE SCALE GENOMIC DNA]</scope>
</reference>
<proteinExistence type="predicted"/>
<evidence type="ECO:0000313" key="2">
    <source>
        <dbReference type="Proteomes" id="UP000000305"/>
    </source>
</evidence>
<dbReference type="EMBL" id="GL732620">
    <property type="protein sequence ID" value="EFX70532.1"/>
    <property type="molecule type" value="Genomic_DNA"/>
</dbReference>
<accession>E9HCH6</accession>
<organism evidence="1 2">
    <name type="scientific">Daphnia pulex</name>
    <name type="common">Water flea</name>
    <dbReference type="NCBI Taxonomy" id="6669"/>
    <lineage>
        <taxon>Eukaryota</taxon>
        <taxon>Metazoa</taxon>
        <taxon>Ecdysozoa</taxon>
        <taxon>Arthropoda</taxon>
        <taxon>Crustacea</taxon>
        <taxon>Branchiopoda</taxon>
        <taxon>Diplostraca</taxon>
        <taxon>Cladocera</taxon>
        <taxon>Anomopoda</taxon>
        <taxon>Daphniidae</taxon>
        <taxon>Daphnia</taxon>
    </lineage>
</organism>
<dbReference type="PhylomeDB" id="E9HCH6"/>
<evidence type="ECO:0000313" key="1">
    <source>
        <dbReference type="EMBL" id="EFX70532.1"/>
    </source>
</evidence>
<sequence length="398" mass="44479">MDLKVGGINFWDWSLITLKKEDSFEDSKNEISSIFKSLSGGINYDLKEYYNSGIFRSVKPTAQETPKPVEKRKNQYEVDFASPNHGPLSKRLDNTSTPILPIKNFQNRMAATFNANIKKNPKVNKKVSNLLPNQKTLSHINNSGDSGMSSYFADLNDRDLEDIGDNILLDLNVKTLTSALPKDPSVILDDGNLTSYQKLLFAKLYLIIKGLNSLQSEKTRNAVICEGNLVNFTKTFTDSVTLPLNDYSELVGLDLALGSVELSVSMVGVFVQRLRTYNTESGVSKKLWSSLLSGTLAIGITWKVRLNDTRPAYGHMINLVAVLAEKTPITILKMIKVIQDGRRNVAWSFNTKIGNKQRKDPVPMRESSLKDQLDSDTVTKIDARITKITKSFKTFGLN</sequence>
<name>E9HCH6_DAPPU</name>
<dbReference type="Proteomes" id="UP000000305">
    <property type="component" value="Unassembled WGS sequence"/>
</dbReference>
<gene>
    <name evidence="1" type="ORF">DAPPUDRAFT_112644</name>
</gene>
<dbReference type="AlphaFoldDB" id="E9HCH6"/>
<dbReference type="KEGG" id="dpx:DAPPUDRAFT_112644"/>
<dbReference type="HOGENOM" id="CLU_693110_0_0_1"/>
<protein>
    <submittedName>
        <fullName evidence="1">Uncharacterized protein</fullName>
    </submittedName>
</protein>
<dbReference type="InParanoid" id="E9HCH6"/>